<dbReference type="GO" id="GO:0006508">
    <property type="term" value="P:proteolysis"/>
    <property type="evidence" value="ECO:0007669"/>
    <property type="project" value="UniProtKB-KW"/>
</dbReference>
<keyword evidence="3" id="KW-0378">Hydrolase</keyword>
<evidence type="ECO:0000256" key="1">
    <source>
        <dbReference type="ARBA" id="ARBA00007074"/>
    </source>
</evidence>
<evidence type="ECO:0000259" key="6">
    <source>
        <dbReference type="PROSITE" id="PS51935"/>
    </source>
</evidence>
<dbReference type="Proteomes" id="UP000051017">
    <property type="component" value="Unassembled WGS sequence"/>
</dbReference>
<dbReference type="PANTHER" id="PTHR47359:SF3">
    <property type="entry name" value="NLP_P60 DOMAIN-CONTAINING PROTEIN-RELATED"/>
    <property type="match status" value="1"/>
</dbReference>
<keyword evidence="4" id="KW-0788">Thiol protease</keyword>
<dbReference type="InterPro" id="IPR051794">
    <property type="entry name" value="PG_Endopeptidase_C40"/>
</dbReference>
<dbReference type="AlphaFoldDB" id="A0A0R2Q7T1"/>
<dbReference type="PROSITE" id="PS51935">
    <property type="entry name" value="NLPC_P60"/>
    <property type="match status" value="1"/>
</dbReference>
<proteinExistence type="inferred from homology"/>
<dbReference type="InterPro" id="IPR038765">
    <property type="entry name" value="Papain-like_cys_pep_sf"/>
</dbReference>
<dbReference type="EMBL" id="LIBJ01000297">
    <property type="protein sequence ID" value="KRO46408.1"/>
    <property type="molecule type" value="Genomic_DNA"/>
</dbReference>
<feature type="coiled-coil region" evidence="5">
    <location>
        <begin position="60"/>
        <end position="108"/>
    </location>
</feature>
<evidence type="ECO:0000313" key="7">
    <source>
        <dbReference type="EMBL" id="KRO46408.1"/>
    </source>
</evidence>
<reference evidence="7 8" key="1">
    <citation type="submission" date="2015-10" db="EMBL/GenBank/DDBJ databases">
        <title>Metagenome-Assembled Genomes uncover a global brackish microbiome.</title>
        <authorList>
            <person name="Hugerth L.W."/>
            <person name="Larsson J."/>
            <person name="Alneberg J."/>
            <person name="Lindh M.V."/>
            <person name="Legrand C."/>
            <person name="Pinhassi J."/>
            <person name="Andersson A.F."/>
        </authorList>
    </citation>
    <scope>NUCLEOTIDE SEQUENCE [LARGE SCALE GENOMIC DNA]</scope>
    <source>
        <strain evidence="7">BACL6 MAG-120924-bin43</strain>
    </source>
</reference>
<dbReference type="Pfam" id="PF00877">
    <property type="entry name" value="NLPC_P60"/>
    <property type="match status" value="1"/>
</dbReference>
<accession>A0A0R2Q7T1</accession>
<organism evidence="7 8">
    <name type="scientific">Acidimicrobiia bacterium BACL6 MAG-120924-bin43</name>
    <dbReference type="NCBI Taxonomy" id="1655583"/>
    <lineage>
        <taxon>Bacteria</taxon>
        <taxon>Bacillati</taxon>
        <taxon>Actinomycetota</taxon>
        <taxon>Acidimicrobiia</taxon>
        <taxon>acIV cluster</taxon>
    </lineage>
</organism>
<dbReference type="InterPro" id="IPR000064">
    <property type="entry name" value="NLP_P60_dom"/>
</dbReference>
<keyword evidence="2" id="KW-0645">Protease</keyword>
<evidence type="ECO:0000256" key="2">
    <source>
        <dbReference type="ARBA" id="ARBA00022670"/>
    </source>
</evidence>
<gene>
    <name evidence="7" type="ORF">ABR75_04335</name>
</gene>
<dbReference type="Gene3D" id="3.90.1720.10">
    <property type="entry name" value="endopeptidase domain like (from Nostoc punctiforme)"/>
    <property type="match status" value="1"/>
</dbReference>
<keyword evidence="5" id="KW-0175">Coiled coil</keyword>
<comment type="caution">
    <text evidence="7">The sequence shown here is derived from an EMBL/GenBank/DDBJ whole genome shotgun (WGS) entry which is preliminary data.</text>
</comment>
<evidence type="ECO:0000256" key="5">
    <source>
        <dbReference type="SAM" id="Coils"/>
    </source>
</evidence>
<evidence type="ECO:0000256" key="3">
    <source>
        <dbReference type="ARBA" id="ARBA00022801"/>
    </source>
</evidence>
<comment type="similarity">
    <text evidence="1">Belongs to the peptidase C40 family.</text>
</comment>
<dbReference type="GO" id="GO:0008234">
    <property type="term" value="F:cysteine-type peptidase activity"/>
    <property type="evidence" value="ECO:0007669"/>
    <property type="project" value="UniProtKB-KW"/>
</dbReference>
<evidence type="ECO:0000256" key="4">
    <source>
        <dbReference type="ARBA" id="ARBA00022807"/>
    </source>
</evidence>
<dbReference type="PANTHER" id="PTHR47359">
    <property type="entry name" value="PEPTIDOGLYCAN DL-ENDOPEPTIDASE CWLO"/>
    <property type="match status" value="1"/>
</dbReference>
<name>A0A0R2Q7T1_9ACTN</name>
<protein>
    <recommendedName>
        <fullName evidence="6">NlpC/P60 domain-containing protein</fullName>
    </recommendedName>
</protein>
<feature type="coiled-coil region" evidence="5">
    <location>
        <begin position="157"/>
        <end position="184"/>
    </location>
</feature>
<dbReference type="SUPFAM" id="SSF54001">
    <property type="entry name" value="Cysteine proteinases"/>
    <property type="match status" value="1"/>
</dbReference>
<evidence type="ECO:0000313" key="8">
    <source>
        <dbReference type="Proteomes" id="UP000051017"/>
    </source>
</evidence>
<sequence>MIRNAVGRVRRCVPRLVAIILTTSVAVGVVVMPAQALGLRPATGSSGDQQQRVNQIIAELDKIGNQIDVLDELYAEASNQQEDLQVEINATIANIGELEAKLAVMQEDLKGVAMKSFVRGGMSNSLSSILSSTNSLSDMVRKKYLTSVALNRGAGNTDALQGLIDDLIKEKAKLEKQQKKASDLADYATARLRAAEALASDYLARQAAAARELGSLLKSERQRREAAALGAAKSQAATFAKSKYTNVAAPSSKTGVVIKAALSQLGVTYRWGAKSPGSAFDCSGLTSWAWGMAGVGIPRTSRTQYAGLPRIPTAAIQPGDLIFQGYPIHHVGIYLGNGQYVHAPRTGDVVKISAVSWSKVVGVVRPK</sequence>
<feature type="domain" description="NlpC/P60" evidence="6">
    <location>
        <begin position="251"/>
        <end position="367"/>
    </location>
</feature>